<dbReference type="EMBL" id="DF973430">
    <property type="protein sequence ID" value="GAU30617.1"/>
    <property type="molecule type" value="Genomic_DNA"/>
</dbReference>
<organism evidence="1 2">
    <name type="scientific">Trifolium subterraneum</name>
    <name type="common">Subterranean clover</name>
    <dbReference type="NCBI Taxonomy" id="3900"/>
    <lineage>
        <taxon>Eukaryota</taxon>
        <taxon>Viridiplantae</taxon>
        <taxon>Streptophyta</taxon>
        <taxon>Embryophyta</taxon>
        <taxon>Tracheophyta</taxon>
        <taxon>Spermatophyta</taxon>
        <taxon>Magnoliopsida</taxon>
        <taxon>eudicotyledons</taxon>
        <taxon>Gunneridae</taxon>
        <taxon>Pentapetalae</taxon>
        <taxon>rosids</taxon>
        <taxon>fabids</taxon>
        <taxon>Fabales</taxon>
        <taxon>Fabaceae</taxon>
        <taxon>Papilionoideae</taxon>
        <taxon>50 kb inversion clade</taxon>
        <taxon>NPAAA clade</taxon>
        <taxon>Hologalegina</taxon>
        <taxon>IRL clade</taxon>
        <taxon>Trifolieae</taxon>
        <taxon>Trifolium</taxon>
    </lineage>
</organism>
<dbReference type="InterPro" id="IPR036928">
    <property type="entry name" value="AS_sf"/>
</dbReference>
<dbReference type="Gene3D" id="3.90.1300.10">
    <property type="entry name" value="Amidase signature (AS) domain"/>
    <property type="match status" value="1"/>
</dbReference>
<sequence length="113" mass="12396">MASEMTSGFGKSEIEAVKMMEQLSKNGFERLINKNQLDALLTIGSDVAPMLAIGGYPAISVPAGYDNKGMPFGICFGGLKGTEPKLIEIAYDFEQATRARRPPPHFSFTREFF</sequence>
<name>A0A2Z6NLC1_TRISU</name>
<dbReference type="PANTHER" id="PTHR42678:SF25">
    <property type="entry name" value="AMIDASE C869.01"/>
    <property type="match status" value="1"/>
</dbReference>
<reference evidence="2" key="1">
    <citation type="journal article" date="2017" name="Front. Plant Sci.">
        <title>Climate Clever Clovers: New Paradigm to Reduce the Environmental Footprint of Ruminants by Breeding Low Methanogenic Forages Utilizing Haplotype Variation.</title>
        <authorList>
            <person name="Kaur P."/>
            <person name="Appels R."/>
            <person name="Bayer P.E."/>
            <person name="Keeble-Gagnere G."/>
            <person name="Wang J."/>
            <person name="Hirakawa H."/>
            <person name="Shirasawa K."/>
            <person name="Vercoe P."/>
            <person name="Stefanova K."/>
            <person name="Durmic Z."/>
            <person name="Nichols P."/>
            <person name="Revell C."/>
            <person name="Isobe S.N."/>
            <person name="Edwards D."/>
            <person name="Erskine W."/>
        </authorList>
    </citation>
    <scope>NUCLEOTIDE SEQUENCE [LARGE SCALE GENOMIC DNA]</scope>
    <source>
        <strain evidence="2">cv. Daliak</strain>
    </source>
</reference>
<evidence type="ECO:0000313" key="1">
    <source>
        <dbReference type="EMBL" id="GAU30617.1"/>
    </source>
</evidence>
<evidence type="ECO:0008006" key="3">
    <source>
        <dbReference type="Google" id="ProtNLM"/>
    </source>
</evidence>
<dbReference type="Proteomes" id="UP000242715">
    <property type="component" value="Unassembled WGS sequence"/>
</dbReference>
<protein>
    <recommendedName>
        <fullName evidence="3">Amidase domain-containing protein</fullName>
    </recommendedName>
</protein>
<dbReference type="PANTHER" id="PTHR42678">
    <property type="entry name" value="AMIDASE"/>
    <property type="match status" value="1"/>
</dbReference>
<accession>A0A2Z6NLC1</accession>
<dbReference type="OrthoDB" id="566138at2759"/>
<dbReference type="SUPFAM" id="SSF75304">
    <property type="entry name" value="Amidase signature (AS) enzymes"/>
    <property type="match status" value="1"/>
</dbReference>
<dbReference type="AlphaFoldDB" id="A0A2Z6NLC1"/>
<proteinExistence type="predicted"/>
<keyword evidence="2" id="KW-1185">Reference proteome</keyword>
<evidence type="ECO:0000313" key="2">
    <source>
        <dbReference type="Proteomes" id="UP000242715"/>
    </source>
</evidence>
<gene>
    <name evidence="1" type="ORF">TSUD_62370</name>
</gene>